<evidence type="ECO:0000259" key="3">
    <source>
        <dbReference type="Pfam" id="PF17109"/>
    </source>
</evidence>
<dbReference type="PANTHER" id="PTHR10039">
    <property type="entry name" value="AMELOGENIN"/>
    <property type="match status" value="1"/>
</dbReference>
<dbReference type="Proteomes" id="UP000566819">
    <property type="component" value="Unassembled WGS sequence"/>
</dbReference>
<dbReference type="InterPro" id="IPR056884">
    <property type="entry name" value="NPHP3-like_N"/>
</dbReference>
<dbReference type="InterPro" id="IPR019734">
    <property type="entry name" value="TPR_rpt"/>
</dbReference>
<sequence length="1193" mass="134096">MENKATAKQGIADDGDNQSDLARMWQEASIEYYTIIKVPIKKNSGLTSSKWREYGGPIAGEKVAKLRHLIASNSEFILKGADFIKDAASAAFPPSAAILTGLTYVLKASKNISQDYDNIQTFFEDLQQFLERLSIIEKCVPRFEGYRLQLMRVFTAIMNLLALATKATAQGRLKRFGKAMFHGGGDDELAGARTKLDTTLSRLESATNFANLEVGYQNLDMAGEIKQDTGDIRDGQKVITEKFEVLFESYSSMAGKWDQYMMAQRRGKDELAHAADSTIAGRKPSALQTVQRELAGEDDPTIVERELEYAFVEGTSTWLFEQQEFISWRDGTSQNSILWVTGEKGMGKSTLAYSAMQELGKSTASEAKTFVVRYYCREGLARNTDAMLGGAFKSAVYQISCQDSSYCSDVAAEAERCPPPTQLRNKDGIWFWKKLIAAKFPSDSKQLLYFILDGVDEVNQEIGCEKFFNRDLIRALKQLGAEKLAVRFLVLGRPHWQKRLDNATLTYSTITVTKEKLVEDMRVFITAKLKTSSRLHKVRMPVKKRIKAVLTQKADSMIYLVHMLRRLGGFHHDKMILEELQNAPDSFPALLDRIESDIGSRRSAEQSQALQSAFAWLAFCKRPLTVAEVNAVAWVCGQYQAFSIEEEVSTRTGNFLEIEGAPDDGENGDRKDEEEDDESEDDTAIEVGTDDGSQSVLRIINRSIHEFLRGAQSDKSALRLPANDAHASIFETCVNLICNLDGQQQTPGGSALSKYAATWWGKHFQLLDIDLASDVLIRRTTVFLKHILENENHAATFIEMHCDTDGGVGFYMDSLGITQRKDNKFMLCLIPWLEKAAKLHDLDPEIRSWIEKSLKAPLRIFEPLAREHICNWLQDTDEERHSYDFAVDLLNLTDLAPNECIMGEGKLEPEFFSAVAAIPELPDTSSGLRAIAKLCELSDSITDAILFCQNSLDIVGDDDVEKLKSQVVFSNILGNCATQGAQLPVLHQMITTGRPNTSLDSDDEDEDDDAIVSEIDVYKLSNQQADITHLTKLPMEDKEIALIVRECWTTRAFCEMKLGNFDKAVECFDKSRAAWPEELMDGQSLSVLPTILLVAGGRDKEMIEKIEGWTVLERMSWLTVDFDEQYMKEDADETFRRAGRLANRDDFVVRVFEEIIAFLDTRKTAAMMRVKLAKFYIYSYHTKGGFPSPVLLP</sequence>
<organism evidence="5 6">
    <name type="scientific">Cudoniella acicularis</name>
    <dbReference type="NCBI Taxonomy" id="354080"/>
    <lineage>
        <taxon>Eukaryota</taxon>
        <taxon>Fungi</taxon>
        <taxon>Dikarya</taxon>
        <taxon>Ascomycota</taxon>
        <taxon>Pezizomycotina</taxon>
        <taxon>Leotiomycetes</taxon>
        <taxon>Helotiales</taxon>
        <taxon>Tricladiaceae</taxon>
        <taxon>Cudoniella</taxon>
    </lineage>
</organism>
<comment type="caution">
    <text evidence="5">The sequence shown here is derived from an EMBL/GenBank/DDBJ whole genome shotgun (WGS) entry which is preliminary data.</text>
</comment>
<feature type="compositionally biased region" description="Acidic residues" evidence="2">
    <location>
        <begin position="660"/>
        <end position="684"/>
    </location>
</feature>
<dbReference type="Pfam" id="PF17109">
    <property type="entry name" value="Goodbye"/>
    <property type="match status" value="1"/>
</dbReference>
<feature type="region of interest" description="Disordered" evidence="2">
    <location>
        <begin position="657"/>
        <end position="688"/>
    </location>
</feature>
<dbReference type="InterPro" id="IPR027417">
    <property type="entry name" value="P-loop_NTPase"/>
</dbReference>
<gene>
    <name evidence="5" type="ORF">G7Y89_g13844</name>
</gene>
<dbReference type="PANTHER" id="PTHR10039:SF17">
    <property type="entry name" value="FUNGAL STAND N-TERMINAL GOODBYE DOMAIN-CONTAINING PROTEIN-RELATED"/>
    <property type="match status" value="1"/>
</dbReference>
<dbReference type="AlphaFoldDB" id="A0A8H4VVP1"/>
<dbReference type="InterPro" id="IPR031350">
    <property type="entry name" value="Goodbye_dom"/>
</dbReference>
<dbReference type="OrthoDB" id="448455at2759"/>
<evidence type="ECO:0000313" key="6">
    <source>
        <dbReference type="Proteomes" id="UP000566819"/>
    </source>
</evidence>
<dbReference type="EMBL" id="JAAMPI010001691">
    <property type="protein sequence ID" value="KAF4624328.1"/>
    <property type="molecule type" value="Genomic_DNA"/>
</dbReference>
<evidence type="ECO:0000256" key="2">
    <source>
        <dbReference type="SAM" id="MobiDB-lite"/>
    </source>
</evidence>
<dbReference type="Gene3D" id="3.40.50.300">
    <property type="entry name" value="P-loop containing nucleotide triphosphate hydrolases"/>
    <property type="match status" value="1"/>
</dbReference>
<evidence type="ECO:0000256" key="1">
    <source>
        <dbReference type="ARBA" id="ARBA00022737"/>
    </source>
</evidence>
<evidence type="ECO:0008006" key="7">
    <source>
        <dbReference type="Google" id="ProtNLM"/>
    </source>
</evidence>
<accession>A0A8H4VVP1</accession>
<protein>
    <recommendedName>
        <fullName evidence="7">Fungal STAND N-terminal Goodbye domain-containing protein</fullName>
    </recommendedName>
</protein>
<feature type="domain" description="Nephrocystin 3-like N-terminal" evidence="4">
    <location>
        <begin position="314"/>
        <end position="493"/>
    </location>
</feature>
<keyword evidence="6" id="KW-1185">Reference proteome</keyword>
<keyword evidence="1" id="KW-0677">Repeat</keyword>
<feature type="domain" description="Fungal STAND N-terminal Goodbye" evidence="3">
    <location>
        <begin position="62"/>
        <end position="135"/>
    </location>
</feature>
<dbReference type="Pfam" id="PF24883">
    <property type="entry name" value="NPHP3_N"/>
    <property type="match status" value="1"/>
</dbReference>
<name>A0A8H4VVP1_9HELO</name>
<evidence type="ECO:0000259" key="4">
    <source>
        <dbReference type="Pfam" id="PF24883"/>
    </source>
</evidence>
<dbReference type="SMART" id="SM00028">
    <property type="entry name" value="TPR"/>
    <property type="match status" value="2"/>
</dbReference>
<evidence type="ECO:0000313" key="5">
    <source>
        <dbReference type="EMBL" id="KAF4624328.1"/>
    </source>
</evidence>
<proteinExistence type="predicted"/>
<reference evidence="5 6" key="1">
    <citation type="submission" date="2020-03" db="EMBL/GenBank/DDBJ databases">
        <title>Draft Genome Sequence of Cudoniella acicularis.</title>
        <authorList>
            <person name="Buettner E."/>
            <person name="Kellner H."/>
        </authorList>
    </citation>
    <scope>NUCLEOTIDE SEQUENCE [LARGE SCALE GENOMIC DNA]</scope>
    <source>
        <strain evidence="5 6">DSM 108380</strain>
    </source>
</reference>